<organismHost>
    <name type="scientific">Paramecium bursaria</name>
    <dbReference type="NCBI Taxonomy" id="74790"/>
</organismHost>
<sequence>MQSRMLAIRHSCTWELGMSTSVNYFSARAMYFFFHIAGSFFSGLPVLRFTRLCARTVQAKRVSRVFRSLAPNLVISRIALNPLQHPAQGRMY</sequence>
<evidence type="ECO:0000256" key="1">
    <source>
        <dbReference type="SAM" id="Phobius"/>
    </source>
</evidence>
<dbReference type="EMBL" id="DQ890022">
    <property type="protein sequence ID" value="ABT15954.1"/>
    <property type="molecule type" value="Genomic_DNA"/>
</dbReference>
<gene>
    <name evidence="2" type="primary">n669L</name>
    <name evidence="2" type="ORF">FR483_n669L</name>
</gene>
<keyword evidence="1" id="KW-0812">Transmembrane</keyword>
<reference evidence="2 3" key="1">
    <citation type="journal article" date="2007" name="Virology">
        <title>Sequence and annotation of the 314-kb MT325 and the 321-kb FR483 viruses that infect Chlorella Pbi.</title>
        <authorList>
            <person name="Fitzgerald L.A."/>
            <person name="Graves M.V."/>
            <person name="Li X."/>
            <person name="Feldblyum T."/>
            <person name="Hartigan J."/>
            <person name="Van Etten J.L."/>
        </authorList>
    </citation>
    <scope>NUCLEOTIDE SEQUENCE [LARGE SCALE GENOMIC DNA]</scope>
    <source>
        <strain evidence="2 3">FR483</strain>
    </source>
</reference>
<name>A7J823_PBCVF</name>
<proteinExistence type="predicted"/>
<protein>
    <submittedName>
        <fullName evidence="2">Uncharacterized protein n669L</fullName>
    </submittedName>
</protein>
<accession>A7J823</accession>
<keyword evidence="1" id="KW-0472">Membrane</keyword>
<dbReference type="RefSeq" id="YP_001426301.1">
    <property type="nucleotide sequence ID" value="NC_008603.1"/>
</dbReference>
<feature type="transmembrane region" description="Helical" evidence="1">
    <location>
        <begin position="29"/>
        <end position="47"/>
    </location>
</feature>
<dbReference type="OrthoDB" id="28581at10239"/>
<evidence type="ECO:0000313" key="3">
    <source>
        <dbReference type="Proteomes" id="UP000204095"/>
    </source>
</evidence>
<dbReference type="KEGG" id="vg:5470137"/>
<evidence type="ECO:0000313" key="2">
    <source>
        <dbReference type="EMBL" id="ABT15954.1"/>
    </source>
</evidence>
<organism evidence="2 3">
    <name type="scientific">Paramecium bursaria Chlorella virus FR483</name>
    <name type="common">PBCV-FR483</name>
    <dbReference type="NCBI Taxonomy" id="399781"/>
    <lineage>
        <taxon>Viruses</taxon>
        <taxon>Varidnaviria</taxon>
        <taxon>Bamfordvirae</taxon>
        <taxon>Nucleocytoviricota</taxon>
        <taxon>Megaviricetes</taxon>
        <taxon>Algavirales</taxon>
        <taxon>Phycodnaviridae</taxon>
        <taxon>Chlorovirus</taxon>
        <taxon>Chlorovirus conductrix</taxon>
        <taxon>Paramecium bursaria Chlorella virus A1</taxon>
    </lineage>
</organism>
<dbReference type="GeneID" id="5470137"/>
<keyword evidence="1" id="KW-1133">Transmembrane helix</keyword>
<dbReference type="Proteomes" id="UP000204095">
    <property type="component" value="Segment"/>
</dbReference>